<dbReference type="InterPro" id="IPR017782">
    <property type="entry name" value="Hydroxyacylglutathione_Hdrlase"/>
</dbReference>
<evidence type="ECO:0000256" key="1">
    <source>
        <dbReference type="ARBA" id="ARBA00001623"/>
    </source>
</evidence>
<dbReference type="InterPro" id="IPR023621">
    <property type="entry name" value="Ribosomal_eL31_dom_sf"/>
</dbReference>
<comment type="caution">
    <text evidence="16">The sequence shown here is derived from an EMBL/GenBank/DDBJ whole genome shotgun (WGS) entry which is preliminary data.</text>
</comment>
<dbReference type="OMA" id="TPCHTED"/>
<dbReference type="Pfam" id="PF16123">
    <property type="entry name" value="HAGH_C"/>
    <property type="match status" value="1"/>
</dbReference>
<dbReference type="GO" id="GO:1990904">
    <property type="term" value="C:ribonucleoprotein complex"/>
    <property type="evidence" value="ECO:0007669"/>
    <property type="project" value="UniProtKB-KW"/>
</dbReference>
<evidence type="ECO:0000256" key="2">
    <source>
        <dbReference type="ARBA" id="ARBA00001947"/>
    </source>
</evidence>
<evidence type="ECO:0000313" key="17">
    <source>
        <dbReference type="Proteomes" id="UP001142055"/>
    </source>
</evidence>
<keyword evidence="10" id="KW-0689">Ribosomal protein</keyword>
<evidence type="ECO:0000256" key="8">
    <source>
        <dbReference type="ARBA" id="ARBA00022801"/>
    </source>
</evidence>
<keyword evidence="7" id="KW-0479">Metal-binding</keyword>
<gene>
    <name evidence="16" type="ORF">RDWZM_004790</name>
</gene>
<keyword evidence="17" id="KW-1185">Reference proteome</keyword>
<dbReference type="Gene3D" id="3.60.15.10">
    <property type="entry name" value="Ribonuclease Z/Hydroxyacylglutathione hydrolase-like"/>
    <property type="match status" value="1"/>
</dbReference>
<accession>A0A9Q0RKB3</accession>
<comment type="pathway">
    <text evidence="3">Secondary metabolite metabolism; methylglyoxal degradation; (R)-lactate from methylglyoxal: step 2/2.</text>
</comment>
<dbReference type="Pfam" id="PF00753">
    <property type="entry name" value="Lactamase_B"/>
    <property type="match status" value="1"/>
</dbReference>
<dbReference type="Proteomes" id="UP001142055">
    <property type="component" value="Chromosome 2"/>
</dbReference>
<dbReference type="EC" id="3.1.2.6" evidence="6"/>
<evidence type="ECO:0000256" key="10">
    <source>
        <dbReference type="ARBA" id="ARBA00022980"/>
    </source>
</evidence>
<comment type="similarity">
    <text evidence="4">Belongs to the metallo-beta-lactamase superfamily. Glyoxalase II family.</text>
</comment>
<dbReference type="GO" id="GO:0006412">
    <property type="term" value="P:translation"/>
    <property type="evidence" value="ECO:0007669"/>
    <property type="project" value="InterPro"/>
</dbReference>
<dbReference type="CDD" id="cd07723">
    <property type="entry name" value="hydroxyacylglutathione_hydrolase_MBL-fold"/>
    <property type="match status" value="1"/>
</dbReference>
<dbReference type="FunFam" id="3.10.440.10:FF:000001">
    <property type="entry name" value="60S ribosomal protein L31"/>
    <property type="match status" value="1"/>
</dbReference>
<dbReference type="EMBL" id="JAPWDV010000002">
    <property type="protein sequence ID" value="KAJ6218978.1"/>
    <property type="molecule type" value="Genomic_DNA"/>
</dbReference>
<proteinExistence type="inferred from homology"/>
<dbReference type="GO" id="GO:0003735">
    <property type="term" value="F:structural constituent of ribosome"/>
    <property type="evidence" value="ECO:0007669"/>
    <property type="project" value="InterPro"/>
</dbReference>
<dbReference type="GO" id="GO:0005840">
    <property type="term" value="C:ribosome"/>
    <property type="evidence" value="ECO:0007669"/>
    <property type="project" value="UniProtKB-KW"/>
</dbReference>
<dbReference type="Gene3D" id="3.10.440.10">
    <property type="match status" value="1"/>
</dbReference>
<dbReference type="HAMAP" id="MF_01374">
    <property type="entry name" value="Glyoxalase_2"/>
    <property type="match status" value="1"/>
</dbReference>
<dbReference type="InterPro" id="IPR001279">
    <property type="entry name" value="Metallo-B-lactamas"/>
</dbReference>
<comment type="similarity">
    <text evidence="5">Belongs to the eukaryotic ribosomal protein eL31 family.</text>
</comment>
<evidence type="ECO:0000256" key="11">
    <source>
        <dbReference type="ARBA" id="ARBA00023274"/>
    </source>
</evidence>
<dbReference type="InterPro" id="IPR036866">
    <property type="entry name" value="RibonucZ/Hydroxyglut_hydro"/>
</dbReference>
<sequence>MVNHKREKKSKSALTEVITREYTIHLHKRLHGVGFKKRAPRAIKEIKKFASKQMGTEDVRIETRLNKFVWTQGIRNVPFRVRVRLARRRNEDEDSLYRASSLIRRRNHTETKSVSYQNMDVHVLSALSDNYMYLVVDKDTGTAAIVDPVEPKKVLEMVKAKNLNLTTVLTTHHHWDHAGGNKELFKAMPTLSVLGGEERVDAVNRIVGHGDKLELGSLKIECLFTPCHTRGHICYKVSSSDDVCLFTGDTLFIGGCGRFFEGNADQMYNALVKIIGNLPDATKIYCGHEYTLANLKFAKHVEPNNTDIDEKIDFALKCQSEKMPTVPSSVADEKRINPFMRVDQKTVQDHVKKSDPIMVMAALREEKNKF</sequence>
<dbReference type="SUPFAM" id="SSF56281">
    <property type="entry name" value="Metallo-hydrolase/oxidoreductase"/>
    <property type="match status" value="1"/>
</dbReference>
<dbReference type="FunFam" id="3.60.15.10:FF:000019">
    <property type="entry name" value="Hydroxyacylglutathione hydrolase, mitochondrial"/>
    <property type="match status" value="1"/>
</dbReference>
<dbReference type="CDD" id="cd00463">
    <property type="entry name" value="Ribosomal_L31e"/>
    <property type="match status" value="1"/>
</dbReference>
<dbReference type="PANTHER" id="PTHR11935:SF94">
    <property type="entry name" value="TENZING NORGAY, ISOFORM C"/>
    <property type="match status" value="1"/>
</dbReference>
<comment type="catalytic activity">
    <reaction evidence="1">
        <text>an S-(2-hydroxyacyl)glutathione + H2O = a 2-hydroxy carboxylate + glutathione + H(+)</text>
        <dbReference type="Rhea" id="RHEA:21864"/>
        <dbReference type="ChEBI" id="CHEBI:15377"/>
        <dbReference type="ChEBI" id="CHEBI:15378"/>
        <dbReference type="ChEBI" id="CHEBI:57925"/>
        <dbReference type="ChEBI" id="CHEBI:58896"/>
        <dbReference type="ChEBI" id="CHEBI:71261"/>
        <dbReference type="EC" id="3.1.2.6"/>
    </reaction>
</comment>
<evidence type="ECO:0000256" key="14">
    <source>
        <dbReference type="ARBA" id="ARBA00035337"/>
    </source>
</evidence>
<comment type="cofactor">
    <cofactor evidence="2">
        <name>Zn(2+)</name>
        <dbReference type="ChEBI" id="CHEBI:29105"/>
    </cofactor>
</comment>
<feature type="domain" description="Metallo-beta-lactamase" evidence="15">
    <location>
        <begin position="129"/>
        <end position="288"/>
    </location>
</feature>
<evidence type="ECO:0000256" key="13">
    <source>
        <dbReference type="ARBA" id="ARBA00035230"/>
    </source>
</evidence>
<dbReference type="GO" id="GO:0019243">
    <property type="term" value="P:methylglyoxal catabolic process to D-lactate via S-lactoyl-glutathione"/>
    <property type="evidence" value="ECO:0007669"/>
    <property type="project" value="InterPro"/>
</dbReference>
<keyword evidence="11" id="KW-0687">Ribonucleoprotein</keyword>
<evidence type="ECO:0000256" key="6">
    <source>
        <dbReference type="ARBA" id="ARBA00011917"/>
    </source>
</evidence>
<keyword evidence="9" id="KW-0862">Zinc</keyword>
<dbReference type="InterPro" id="IPR035680">
    <property type="entry name" value="Clx_II_MBL"/>
</dbReference>
<evidence type="ECO:0000313" key="16">
    <source>
        <dbReference type="EMBL" id="KAJ6218978.1"/>
    </source>
</evidence>
<evidence type="ECO:0000256" key="7">
    <source>
        <dbReference type="ARBA" id="ARBA00022723"/>
    </source>
</evidence>
<dbReference type="PANTHER" id="PTHR11935">
    <property type="entry name" value="BETA LACTAMASE DOMAIN"/>
    <property type="match status" value="1"/>
</dbReference>
<dbReference type="AlphaFoldDB" id="A0A9Q0RKB3"/>
<dbReference type="SMART" id="SM00849">
    <property type="entry name" value="Lactamase_B"/>
    <property type="match status" value="1"/>
</dbReference>
<protein>
    <recommendedName>
        <fullName evidence="13">Large ribosomal subunit protein eL31</fullName>
        <ecNumber evidence="6">3.1.2.6</ecNumber>
    </recommendedName>
    <alternativeName>
        <fullName evidence="14">60S ribosomal protein L31</fullName>
    </alternativeName>
    <alternativeName>
        <fullName evidence="12">Glyoxalase II</fullName>
    </alternativeName>
</protein>
<evidence type="ECO:0000256" key="12">
    <source>
        <dbReference type="ARBA" id="ARBA00031044"/>
    </source>
</evidence>
<dbReference type="NCBIfam" id="TIGR03413">
    <property type="entry name" value="GSH_gloB"/>
    <property type="match status" value="1"/>
</dbReference>
<dbReference type="SMART" id="SM01380">
    <property type="entry name" value="Ribosomal_L31e"/>
    <property type="match status" value="1"/>
</dbReference>
<name>A0A9Q0RKB3_BLOTA</name>
<evidence type="ECO:0000256" key="5">
    <source>
        <dbReference type="ARBA" id="ARBA00010808"/>
    </source>
</evidence>
<dbReference type="SUPFAM" id="SSF54575">
    <property type="entry name" value="Ribosomal protein L31e"/>
    <property type="match status" value="1"/>
</dbReference>
<dbReference type="GO" id="GO:0046872">
    <property type="term" value="F:metal ion binding"/>
    <property type="evidence" value="ECO:0007669"/>
    <property type="project" value="UniProtKB-KW"/>
</dbReference>
<evidence type="ECO:0000256" key="4">
    <source>
        <dbReference type="ARBA" id="ARBA00006759"/>
    </source>
</evidence>
<dbReference type="GO" id="GO:0031123">
    <property type="term" value="P:RNA 3'-end processing"/>
    <property type="evidence" value="ECO:0007669"/>
    <property type="project" value="UniProtKB-ARBA"/>
</dbReference>
<reference evidence="16" key="1">
    <citation type="submission" date="2022-12" db="EMBL/GenBank/DDBJ databases">
        <title>Genome assemblies of Blomia tropicalis.</title>
        <authorList>
            <person name="Cui Y."/>
        </authorList>
    </citation>
    <scope>NUCLEOTIDE SEQUENCE</scope>
    <source>
        <tissue evidence="16">Adult mites</tissue>
    </source>
</reference>
<dbReference type="Pfam" id="PF01198">
    <property type="entry name" value="Ribosomal_L31e"/>
    <property type="match status" value="1"/>
</dbReference>
<evidence type="ECO:0000259" key="15">
    <source>
        <dbReference type="SMART" id="SM00849"/>
    </source>
</evidence>
<evidence type="ECO:0000256" key="9">
    <source>
        <dbReference type="ARBA" id="ARBA00022833"/>
    </source>
</evidence>
<keyword evidence="8" id="KW-0378">Hydrolase</keyword>
<dbReference type="InterPro" id="IPR000054">
    <property type="entry name" value="Ribosomal_eL31"/>
</dbReference>
<evidence type="ECO:0000256" key="3">
    <source>
        <dbReference type="ARBA" id="ARBA00004963"/>
    </source>
</evidence>
<organism evidence="16 17">
    <name type="scientific">Blomia tropicalis</name>
    <name type="common">Mite</name>
    <dbReference type="NCBI Taxonomy" id="40697"/>
    <lineage>
        <taxon>Eukaryota</taxon>
        <taxon>Metazoa</taxon>
        <taxon>Ecdysozoa</taxon>
        <taxon>Arthropoda</taxon>
        <taxon>Chelicerata</taxon>
        <taxon>Arachnida</taxon>
        <taxon>Acari</taxon>
        <taxon>Acariformes</taxon>
        <taxon>Sarcoptiformes</taxon>
        <taxon>Astigmata</taxon>
        <taxon>Glycyphagoidea</taxon>
        <taxon>Echimyopodidae</taxon>
        <taxon>Blomia</taxon>
    </lineage>
</organism>
<dbReference type="GO" id="GO:0004416">
    <property type="term" value="F:hydroxyacylglutathione hydrolase activity"/>
    <property type="evidence" value="ECO:0007669"/>
    <property type="project" value="UniProtKB-EC"/>
</dbReference>
<dbReference type="InterPro" id="IPR032282">
    <property type="entry name" value="HAGH_C"/>
</dbReference>